<sequence length="202" mass="21915">MSTIGSVVSKSSQNTVTVLNIGDTNGVLHQKPIRPALVIFSRNAIGSNKLAITSIRIDEKTAANTERCDCRKANNSCVITSVEQSKGKSYLEAERFVAKEGLEDFDVGNLGFARRKEYPHAEFKGLKRVSISFRSSDERKSFAGYKCGCKSNTWGNLNKCIGAGHQGILGEVKAVGQQELRAYHRAGENHADIVIGQAPTAV</sequence>
<dbReference type="EMBL" id="KN293994">
    <property type="protein sequence ID" value="KGQ01953.1"/>
    <property type="molecule type" value="Genomic_DNA"/>
</dbReference>
<dbReference type="VEuPathDB" id="FungiDB:PAAG_11346"/>
<protein>
    <submittedName>
        <fullName evidence="1">Uncharacterized protein</fullName>
    </submittedName>
</protein>
<evidence type="ECO:0000313" key="2">
    <source>
        <dbReference type="Proteomes" id="UP000002059"/>
    </source>
</evidence>
<proteinExistence type="predicted"/>
<dbReference type="AlphaFoldDB" id="A0A0A2V379"/>
<reference evidence="1 2" key="1">
    <citation type="journal article" date="2011" name="PLoS Genet.">
        <title>Comparative genomic analysis of human fungal pathogens causing paracoccidioidomycosis.</title>
        <authorList>
            <person name="Desjardins C.A."/>
            <person name="Champion M.D."/>
            <person name="Holder J.W."/>
            <person name="Muszewska A."/>
            <person name="Goldberg J."/>
            <person name="Bailao A.M."/>
            <person name="Brigido M.M."/>
            <person name="Ferreira M.E."/>
            <person name="Garcia A.M."/>
            <person name="Grynberg M."/>
            <person name="Gujja S."/>
            <person name="Heiman D.I."/>
            <person name="Henn M.R."/>
            <person name="Kodira C.D."/>
            <person name="Leon-Narvaez H."/>
            <person name="Longo L.V."/>
            <person name="Ma L.J."/>
            <person name="Malavazi I."/>
            <person name="Matsuo A.L."/>
            <person name="Morais F.V."/>
            <person name="Pereira M."/>
            <person name="Rodriguez-Brito S."/>
            <person name="Sakthikumar S."/>
            <person name="Salem-Izacc S.M."/>
            <person name="Sykes S.M."/>
            <person name="Teixeira M.M."/>
            <person name="Vallejo M.C."/>
            <person name="Walter M.E."/>
            <person name="Yandava C."/>
            <person name="Young S."/>
            <person name="Zeng Q."/>
            <person name="Zucker J."/>
            <person name="Felipe M.S."/>
            <person name="Goldman G.H."/>
            <person name="Haas B.J."/>
            <person name="McEwen J.G."/>
            <person name="Nino-Vega G."/>
            <person name="Puccia R."/>
            <person name="San-Blas G."/>
            <person name="Soares C.M."/>
            <person name="Birren B.W."/>
            <person name="Cuomo C.A."/>
        </authorList>
    </citation>
    <scope>NUCLEOTIDE SEQUENCE [LARGE SCALE GENOMIC DNA]</scope>
    <source>
        <strain evidence="2">ATCC MYA-826 / Pb01</strain>
    </source>
</reference>
<dbReference type="RefSeq" id="XP_015703433.1">
    <property type="nucleotide sequence ID" value="XM_015847011.1"/>
</dbReference>
<dbReference type="Proteomes" id="UP000002059">
    <property type="component" value="Partially assembled WGS sequence"/>
</dbReference>
<keyword evidence="2" id="KW-1185">Reference proteome</keyword>
<dbReference type="OrthoDB" id="5400409at2759"/>
<gene>
    <name evidence="1" type="ORF">PAAG_11346</name>
</gene>
<organism evidence="1 2">
    <name type="scientific">Paracoccidioides lutzii (strain ATCC MYA-826 / Pb01)</name>
    <name type="common">Paracoccidioides brasiliensis</name>
    <dbReference type="NCBI Taxonomy" id="502779"/>
    <lineage>
        <taxon>Eukaryota</taxon>
        <taxon>Fungi</taxon>
        <taxon>Dikarya</taxon>
        <taxon>Ascomycota</taxon>
        <taxon>Pezizomycotina</taxon>
        <taxon>Eurotiomycetes</taxon>
        <taxon>Eurotiomycetidae</taxon>
        <taxon>Onygenales</taxon>
        <taxon>Ajellomycetaceae</taxon>
        <taxon>Paracoccidioides</taxon>
    </lineage>
</organism>
<name>A0A0A2V379_PARBA</name>
<evidence type="ECO:0000313" key="1">
    <source>
        <dbReference type="EMBL" id="KGQ01953.1"/>
    </source>
</evidence>
<dbReference type="KEGG" id="pbl:PAAG_11346"/>
<accession>A0A0A2V379</accession>
<dbReference type="HOGENOM" id="CLU_1354999_0_0_1"/>
<dbReference type="GeneID" id="26970380"/>